<dbReference type="InterPro" id="IPR036868">
    <property type="entry name" value="TusA-like_sf"/>
</dbReference>
<proteinExistence type="inferred from homology"/>
<dbReference type="InterPro" id="IPR001455">
    <property type="entry name" value="TusA-like"/>
</dbReference>
<evidence type="ECO:0000256" key="1">
    <source>
        <dbReference type="ARBA" id="ARBA00008984"/>
    </source>
</evidence>
<feature type="domain" description="UPF0033" evidence="2">
    <location>
        <begin position="2"/>
        <end position="26"/>
    </location>
</feature>
<accession>A0ABT3QDK0</accession>
<evidence type="ECO:0000313" key="3">
    <source>
        <dbReference type="EMBL" id="MCX2563372.1"/>
    </source>
</evidence>
<dbReference type="Proteomes" id="UP001301152">
    <property type="component" value="Unassembled WGS sequence"/>
</dbReference>
<sequence>MLDITGEKCPMTFVRTRLALDALAPGGHLQVRLKTGETYTNVTRSVRQLGHQVLDEHSEAGDVVVLRIQKAGG</sequence>
<dbReference type="PANTHER" id="PTHR33279">
    <property type="entry name" value="SULFUR CARRIER PROTEIN YEDF-RELATED"/>
    <property type="match status" value="1"/>
</dbReference>
<protein>
    <submittedName>
        <fullName evidence="3">Sulfurtransferase TusA family protein</fullName>
    </submittedName>
</protein>
<dbReference type="Gene3D" id="3.30.110.40">
    <property type="entry name" value="TusA-like domain"/>
    <property type="match status" value="1"/>
</dbReference>
<comment type="similarity">
    <text evidence="1">Belongs to the sulfur carrier protein TusA family.</text>
</comment>
<dbReference type="RefSeq" id="WP_173559092.1">
    <property type="nucleotide sequence ID" value="NZ_JAPIUZ010000002.1"/>
</dbReference>
<evidence type="ECO:0000313" key="4">
    <source>
        <dbReference type="Proteomes" id="UP001301152"/>
    </source>
</evidence>
<dbReference type="PANTHER" id="PTHR33279:SF19">
    <property type="entry name" value="SSL1707 PROTEIN"/>
    <property type="match status" value="1"/>
</dbReference>
<dbReference type="PROSITE" id="PS01148">
    <property type="entry name" value="UPF0033"/>
    <property type="match status" value="1"/>
</dbReference>
<gene>
    <name evidence="3" type="ORF">OQ497_05260</name>
</gene>
<reference evidence="3 4" key="1">
    <citation type="submission" date="2022-11" db="EMBL/GenBank/DDBJ databases">
        <title>Genome sequencing of Acetobacter type strain.</title>
        <authorList>
            <person name="Heo J."/>
            <person name="Lee D."/>
            <person name="Han B.-H."/>
            <person name="Hong S.-B."/>
            <person name="Kwon S.-W."/>
        </authorList>
    </citation>
    <scope>NUCLEOTIDE SEQUENCE [LARGE SCALE GENOMIC DNA]</scope>
    <source>
        <strain evidence="3 4">KACC 21253</strain>
    </source>
</reference>
<dbReference type="Pfam" id="PF01206">
    <property type="entry name" value="TusA"/>
    <property type="match status" value="1"/>
</dbReference>
<evidence type="ECO:0000259" key="2">
    <source>
        <dbReference type="PROSITE" id="PS01148"/>
    </source>
</evidence>
<dbReference type="SUPFAM" id="SSF64307">
    <property type="entry name" value="SirA-like"/>
    <property type="match status" value="1"/>
</dbReference>
<organism evidence="3 4">
    <name type="scientific">Acetobacter thailandicus</name>
    <dbReference type="NCBI Taxonomy" id="1502842"/>
    <lineage>
        <taxon>Bacteria</taxon>
        <taxon>Pseudomonadati</taxon>
        <taxon>Pseudomonadota</taxon>
        <taxon>Alphaproteobacteria</taxon>
        <taxon>Acetobacterales</taxon>
        <taxon>Acetobacteraceae</taxon>
        <taxon>Acetobacter</taxon>
    </lineage>
</organism>
<comment type="caution">
    <text evidence="3">The sequence shown here is derived from an EMBL/GenBank/DDBJ whole genome shotgun (WGS) entry which is preliminary data.</text>
</comment>
<name>A0ABT3QDK0_9PROT</name>
<keyword evidence="4" id="KW-1185">Reference proteome</keyword>
<dbReference type="EMBL" id="JAPIUZ010000002">
    <property type="protein sequence ID" value="MCX2563372.1"/>
    <property type="molecule type" value="Genomic_DNA"/>
</dbReference>